<gene>
    <name evidence="1" type="ORF">EVOR1521_LOCUS30537</name>
</gene>
<sequence length="109" mass="10948">MRTLLAVSQASYRQISVTAPRQLSYPCVIVGNPVDVSILSGASPGAGSSLACAAGGPTVFSTAAERSLEAPESSEPSACETLAQCQEILIAAAREAEGRGAVLRALAGS</sequence>
<accession>A0AA36JQQ8</accession>
<comment type="caution">
    <text evidence="1">The sequence shown here is derived from an EMBL/GenBank/DDBJ whole genome shotgun (WGS) entry which is preliminary data.</text>
</comment>
<organism evidence="1 2">
    <name type="scientific">Effrenium voratum</name>
    <dbReference type="NCBI Taxonomy" id="2562239"/>
    <lineage>
        <taxon>Eukaryota</taxon>
        <taxon>Sar</taxon>
        <taxon>Alveolata</taxon>
        <taxon>Dinophyceae</taxon>
        <taxon>Suessiales</taxon>
        <taxon>Symbiodiniaceae</taxon>
        <taxon>Effrenium</taxon>
    </lineage>
</organism>
<evidence type="ECO:0000313" key="2">
    <source>
        <dbReference type="Proteomes" id="UP001178507"/>
    </source>
</evidence>
<keyword evidence="2" id="KW-1185">Reference proteome</keyword>
<dbReference type="Proteomes" id="UP001178507">
    <property type="component" value="Unassembled WGS sequence"/>
</dbReference>
<dbReference type="EMBL" id="CAUJNA010003771">
    <property type="protein sequence ID" value="CAJ1409441.1"/>
    <property type="molecule type" value="Genomic_DNA"/>
</dbReference>
<reference evidence="1" key="1">
    <citation type="submission" date="2023-08" db="EMBL/GenBank/DDBJ databases">
        <authorList>
            <person name="Chen Y."/>
            <person name="Shah S."/>
            <person name="Dougan E. K."/>
            <person name="Thang M."/>
            <person name="Chan C."/>
        </authorList>
    </citation>
    <scope>NUCLEOTIDE SEQUENCE</scope>
</reference>
<evidence type="ECO:0000313" key="1">
    <source>
        <dbReference type="EMBL" id="CAJ1409441.1"/>
    </source>
</evidence>
<name>A0AA36JQQ8_9DINO</name>
<proteinExistence type="predicted"/>
<dbReference type="AlphaFoldDB" id="A0AA36JQQ8"/>
<protein>
    <submittedName>
        <fullName evidence="1">Uncharacterized protein</fullName>
    </submittedName>
</protein>